<gene>
    <name evidence="2" type="ORF">EAH80_29365</name>
</gene>
<reference evidence="2 3" key="1">
    <citation type="journal article" date="2019" name="Environ. Microbiol.">
        <title>Species interactions and distinct microbial communities in high Arctic permafrost affected cryosols are associated with the CH4 and CO2 gas fluxes.</title>
        <authorList>
            <person name="Altshuler I."/>
            <person name="Hamel J."/>
            <person name="Turney S."/>
            <person name="Magnuson E."/>
            <person name="Levesque R."/>
            <person name="Greer C."/>
            <person name="Whyte L.G."/>
        </authorList>
    </citation>
    <scope>NUCLEOTIDE SEQUENCE [LARGE SCALE GENOMIC DNA]</scope>
    <source>
        <strain evidence="2 3">S5.20</strain>
    </source>
</reference>
<evidence type="ECO:0000259" key="1">
    <source>
        <dbReference type="Pfam" id="PF00376"/>
    </source>
</evidence>
<dbReference type="InterPro" id="IPR009061">
    <property type="entry name" value="DNA-bd_dom_put_sf"/>
</dbReference>
<keyword evidence="2" id="KW-0238">DNA-binding</keyword>
<dbReference type="AlphaFoldDB" id="A0A502DNF0"/>
<feature type="domain" description="HTH merR-type" evidence="1">
    <location>
        <begin position="40"/>
        <end position="66"/>
    </location>
</feature>
<evidence type="ECO:0000313" key="3">
    <source>
        <dbReference type="Proteomes" id="UP000320095"/>
    </source>
</evidence>
<dbReference type="Proteomes" id="UP000320095">
    <property type="component" value="Unassembled WGS sequence"/>
</dbReference>
<accession>A0A502DNF0</accession>
<evidence type="ECO:0000313" key="2">
    <source>
        <dbReference type="EMBL" id="TPG26180.1"/>
    </source>
</evidence>
<dbReference type="InterPro" id="IPR000551">
    <property type="entry name" value="MerR-type_HTH_dom"/>
</dbReference>
<proteinExistence type="predicted"/>
<dbReference type="EMBL" id="RCZG01000023">
    <property type="protein sequence ID" value="TPG26180.1"/>
    <property type="molecule type" value="Genomic_DNA"/>
</dbReference>
<dbReference type="SUPFAM" id="SSF46955">
    <property type="entry name" value="Putative DNA-binding domain"/>
    <property type="match status" value="1"/>
</dbReference>
<keyword evidence="3" id="KW-1185">Reference proteome</keyword>
<name>A0A502DNF0_9MYCO</name>
<organism evidence="2 3">
    <name type="scientific">Mycolicibacterium hodleri</name>
    <dbReference type="NCBI Taxonomy" id="49897"/>
    <lineage>
        <taxon>Bacteria</taxon>
        <taxon>Bacillati</taxon>
        <taxon>Actinomycetota</taxon>
        <taxon>Actinomycetes</taxon>
        <taxon>Mycobacteriales</taxon>
        <taxon>Mycobacteriaceae</taxon>
        <taxon>Mycolicibacterium</taxon>
    </lineage>
</organism>
<protein>
    <submittedName>
        <fullName evidence="2">DNA-binding protein</fullName>
    </submittedName>
</protein>
<dbReference type="Pfam" id="PF00376">
    <property type="entry name" value="MerR"/>
    <property type="match status" value="1"/>
</dbReference>
<sequence length="89" mass="9980">MNIHRLSGRCAPLSRFRVPSPTQSHRPTRVDSPACLISTIEAAKRLGVSPSALRSYVADGLIPCRRVGPKLLKFDPREVEQFARRVDNR</sequence>
<comment type="caution">
    <text evidence="2">The sequence shown here is derived from an EMBL/GenBank/DDBJ whole genome shotgun (WGS) entry which is preliminary data.</text>
</comment>
<dbReference type="GO" id="GO:0003677">
    <property type="term" value="F:DNA binding"/>
    <property type="evidence" value="ECO:0007669"/>
    <property type="project" value="UniProtKB-KW"/>
</dbReference>
<dbReference type="Gene3D" id="1.10.1660.10">
    <property type="match status" value="1"/>
</dbReference>